<dbReference type="EMBL" id="QMEB01000088">
    <property type="protein sequence ID" value="NMG20330.1"/>
    <property type="molecule type" value="Genomic_DNA"/>
</dbReference>
<accession>A0ABX1P9T7</accession>
<comment type="caution">
    <text evidence="1">The sequence shown here is derived from an EMBL/GenBank/DDBJ whole genome shotgun (WGS) entry which is preliminary data.</text>
</comment>
<reference evidence="1 2" key="1">
    <citation type="submission" date="2018-06" db="EMBL/GenBank/DDBJ databases">
        <title>Comparative genomics of Brasilonema spp. strains.</title>
        <authorList>
            <person name="Alvarenga D.O."/>
            <person name="Fiore M.F."/>
            <person name="Varani A.M."/>
        </authorList>
    </citation>
    <scope>NUCLEOTIDE SEQUENCE [LARGE SCALE GENOMIC DNA]</scope>
    <source>
        <strain evidence="1 2">SPC951</strain>
    </source>
</reference>
<keyword evidence="2" id="KW-1185">Reference proteome</keyword>
<name>A0ABX1P9T7_9CYAN</name>
<sequence>MTYQTPKEKLEALLAQIENDLDKDRQKACQNLSNVEKSYINQKLLDSFTDLWQRYIILKSYCSRNRQY</sequence>
<evidence type="ECO:0000313" key="2">
    <source>
        <dbReference type="Proteomes" id="UP000718564"/>
    </source>
</evidence>
<dbReference type="Proteomes" id="UP000718564">
    <property type="component" value="Unassembled WGS sequence"/>
</dbReference>
<proteinExistence type="predicted"/>
<protein>
    <submittedName>
        <fullName evidence="1">Uncharacterized protein</fullName>
    </submittedName>
</protein>
<organism evidence="1 2">
    <name type="scientific">Brasilonema bromeliae SPC951</name>
    <dbReference type="NCBI Taxonomy" id="385972"/>
    <lineage>
        <taxon>Bacteria</taxon>
        <taxon>Bacillati</taxon>
        <taxon>Cyanobacteriota</taxon>
        <taxon>Cyanophyceae</taxon>
        <taxon>Nostocales</taxon>
        <taxon>Scytonemataceae</taxon>
        <taxon>Brasilonema</taxon>
        <taxon>Bromeliae group (in: Brasilonema)</taxon>
    </lineage>
</organism>
<gene>
    <name evidence="1" type="ORF">DP116_13015</name>
</gene>
<evidence type="ECO:0000313" key="1">
    <source>
        <dbReference type="EMBL" id="NMG20330.1"/>
    </source>
</evidence>